<evidence type="ECO:0000313" key="2">
    <source>
        <dbReference type="Proteomes" id="UP001163603"/>
    </source>
</evidence>
<reference evidence="2" key="1">
    <citation type="journal article" date="2023" name="G3 (Bethesda)">
        <title>Genome assembly and association tests identify interacting loci associated with vigor, precocity, and sex in interspecific pistachio rootstocks.</title>
        <authorList>
            <person name="Palmer W."/>
            <person name="Jacygrad E."/>
            <person name="Sagayaradj S."/>
            <person name="Cavanaugh K."/>
            <person name="Han R."/>
            <person name="Bertier L."/>
            <person name="Beede B."/>
            <person name="Kafkas S."/>
            <person name="Golino D."/>
            <person name="Preece J."/>
            <person name="Michelmore R."/>
        </authorList>
    </citation>
    <scope>NUCLEOTIDE SEQUENCE [LARGE SCALE GENOMIC DNA]</scope>
</reference>
<name>A0ACC0X435_9ROSI</name>
<keyword evidence="2" id="KW-1185">Reference proteome</keyword>
<protein>
    <submittedName>
        <fullName evidence="1">Uncharacterized protein</fullName>
    </submittedName>
</protein>
<dbReference type="EMBL" id="CM047749">
    <property type="protein sequence ID" value="KAJ0009739.1"/>
    <property type="molecule type" value="Genomic_DNA"/>
</dbReference>
<accession>A0ACC0X435</accession>
<proteinExistence type="predicted"/>
<sequence length="166" mass="18785">MSYHKWLTRRSLTSVASSIQSQKYSLLKRCSSQPISLRSLLRFSARNYPNMIEDITEMILICVTSGHCKSRKLLPETGLFRALNKKKPRRNMALMSSCKDDDGDGQVGLRAGEGELLYLGMDFGTSGARFALIDKHGTICSEGKREYPKYMVKFNSKLISVCLEFE</sequence>
<comment type="caution">
    <text evidence="1">The sequence shown here is derived from an EMBL/GenBank/DDBJ whole genome shotgun (WGS) entry which is preliminary data.</text>
</comment>
<organism evidence="1 2">
    <name type="scientific">Pistacia integerrima</name>
    <dbReference type="NCBI Taxonomy" id="434235"/>
    <lineage>
        <taxon>Eukaryota</taxon>
        <taxon>Viridiplantae</taxon>
        <taxon>Streptophyta</taxon>
        <taxon>Embryophyta</taxon>
        <taxon>Tracheophyta</taxon>
        <taxon>Spermatophyta</taxon>
        <taxon>Magnoliopsida</taxon>
        <taxon>eudicotyledons</taxon>
        <taxon>Gunneridae</taxon>
        <taxon>Pentapetalae</taxon>
        <taxon>rosids</taxon>
        <taxon>malvids</taxon>
        <taxon>Sapindales</taxon>
        <taxon>Anacardiaceae</taxon>
        <taxon>Pistacia</taxon>
    </lineage>
</organism>
<gene>
    <name evidence="1" type="ORF">Pint_34783</name>
</gene>
<dbReference type="Proteomes" id="UP001163603">
    <property type="component" value="Chromosome 14"/>
</dbReference>
<evidence type="ECO:0000313" key="1">
    <source>
        <dbReference type="EMBL" id="KAJ0009739.1"/>
    </source>
</evidence>